<proteinExistence type="predicted"/>
<protein>
    <recommendedName>
        <fullName evidence="2">RRM domain-containing protein</fullName>
    </recommendedName>
</protein>
<evidence type="ECO:0000313" key="4">
    <source>
        <dbReference type="Proteomes" id="UP001341840"/>
    </source>
</evidence>
<gene>
    <name evidence="3" type="ORF">PIB30_006627</name>
</gene>
<name>A0ABU6Q4C5_9FABA</name>
<dbReference type="InterPro" id="IPR035979">
    <property type="entry name" value="RBD_domain_sf"/>
</dbReference>
<comment type="caution">
    <text evidence="3">The sequence shown here is derived from an EMBL/GenBank/DDBJ whole genome shotgun (WGS) entry which is preliminary data.</text>
</comment>
<organism evidence="3 4">
    <name type="scientific">Stylosanthes scabra</name>
    <dbReference type="NCBI Taxonomy" id="79078"/>
    <lineage>
        <taxon>Eukaryota</taxon>
        <taxon>Viridiplantae</taxon>
        <taxon>Streptophyta</taxon>
        <taxon>Embryophyta</taxon>
        <taxon>Tracheophyta</taxon>
        <taxon>Spermatophyta</taxon>
        <taxon>Magnoliopsida</taxon>
        <taxon>eudicotyledons</taxon>
        <taxon>Gunneridae</taxon>
        <taxon>Pentapetalae</taxon>
        <taxon>rosids</taxon>
        <taxon>fabids</taxon>
        <taxon>Fabales</taxon>
        <taxon>Fabaceae</taxon>
        <taxon>Papilionoideae</taxon>
        <taxon>50 kb inversion clade</taxon>
        <taxon>dalbergioids sensu lato</taxon>
        <taxon>Dalbergieae</taxon>
        <taxon>Pterocarpus clade</taxon>
        <taxon>Stylosanthes</taxon>
    </lineage>
</organism>
<keyword evidence="4" id="KW-1185">Reference proteome</keyword>
<dbReference type="SMART" id="SM00360">
    <property type="entry name" value="RRM"/>
    <property type="match status" value="1"/>
</dbReference>
<dbReference type="PROSITE" id="PS50102">
    <property type="entry name" value="RRM"/>
    <property type="match status" value="1"/>
</dbReference>
<sequence>MRGGWRASRVRRVGCFECGKHSEISGYAGRRNKGESVEGLRQVLGGNAKGYGGNWDEPHTVFVDSLPEGISKRVLYVKFGKFGYILDIFISRKVRTKAGGPYAFIRYKARLGADEAIRMMNGTIWENNKLLVTMSKYGRNGGIGHGGNYEGNMNRGKKNNVTQKWVEMRRKTVAGKEGRNEGEIATSSNGCV</sequence>
<dbReference type="CDD" id="cd00590">
    <property type="entry name" value="RRM_SF"/>
    <property type="match status" value="1"/>
</dbReference>
<dbReference type="SUPFAM" id="SSF54928">
    <property type="entry name" value="RNA-binding domain, RBD"/>
    <property type="match status" value="1"/>
</dbReference>
<dbReference type="Pfam" id="PF00076">
    <property type="entry name" value="RRM_1"/>
    <property type="match status" value="1"/>
</dbReference>
<evidence type="ECO:0000256" key="1">
    <source>
        <dbReference type="PROSITE-ProRule" id="PRU00176"/>
    </source>
</evidence>
<reference evidence="3 4" key="1">
    <citation type="journal article" date="2023" name="Plants (Basel)">
        <title>Bridging the Gap: Combining Genomics and Transcriptomics Approaches to Understand Stylosanthes scabra, an Orphan Legume from the Brazilian Caatinga.</title>
        <authorList>
            <person name="Ferreira-Neto J.R.C."/>
            <person name="da Silva M.D."/>
            <person name="Binneck E."/>
            <person name="de Melo N.F."/>
            <person name="da Silva R.H."/>
            <person name="de Melo A.L.T.M."/>
            <person name="Pandolfi V."/>
            <person name="Bustamante F.O."/>
            <person name="Brasileiro-Vidal A.C."/>
            <person name="Benko-Iseppon A.M."/>
        </authorList>
    </citation>
    <scope>NUCLEOTIDE SEQUENCE [LARGE SCALE GENOMIC DNA]</scope>
    <source>
        <tissue evidence="3">Leaves</tissue>
    </source>
</reference>
<dbReference type="EMBL" id="JASCZI010000014">
    <property type="protein sequence ID" value="MED6106683.1"/>
    <property type="molecule type" value="Genomic_DNA"/>
</dbReference>
<dbReference type="Proteomes" id="UP001341840">
    <property type="component" value="Unassembled WGS sequence"/>
</dbReference>
<dbReference type="InterPro" id="IPR000504">
    <property type="entry name" value="RRM_dom"/>
</dbReference>
<evidence type="ECO:0000313" key="3">
    <source>
        <dbReference type="EMBL" id="MED6106683.1"/>
    </source>
</evidence>
<dbReference type="Gene3D" id="3.30.70.330">
    <property type="match status" value="1"/>
</dbReference>
<accession>A0ABU6Q4C5</accession>
<evidence type="ECO:0000259" key="2">
    <source>
        <dbReference type="PROSITE" id="PS50102"/>
    </source>
</evidence>
<dbReference type="InterPro" id="IPR012677">
    <property type="entry name" value="Nucleotide-bd_a/b_plait_sf"/>
</dbReference>
<feature type="domain" description="RRM" evidence="2">
    <location>
        <begin position="59"/>
        <end position="137"/>
    </location>
</feature>
<keyword evidence="1" id="KW-0694">RNA-binding</keyword>